<feature type="domain" description="RRM" evidence="3">
    <location>
        <begin position="64"/>
        <end position="142"/>
    </location>
</feature>
<name>A0ABC8ZX08_9POAL</name>
<organism evidence="4 5">
    <name type="scientific">Urochloa decumbens</name>
    <dbReference type="NCBI Taxonomy" id="240449"/>
    <lineage>
        <taxon>Eukaryota</taxon>
        <taxon>Viridiplantae</taxon>
        <taxon>Streptophyta</taxon>
        <taxon>Embryophyta</taxon>
        <taxon>Tracheophyta</taxon>
        <taxon>Spermatophyta</taxon>
        <taxon>Magnoliopsida</taxon>
        <taxon>Liliopsida</taxon>
        <taxon>Poales</taxon>
        <taxon>Poaceae</taxon>
        <taxon>PACMAD clade</taxon>
        <taxon>Panicoideae</taxon>
        <taxon>Panicodae</taxon>
        <taxon>Paniceae</taxon>
        <taxon>Melinidinae</taxon>
        <taxon>Urochloa</taxon>
    </lineage>
</organism>
<dbReference type="FunFam" id="3.30.70.330:FF:000464">
    <property type="entry name" value="RNA-binding (RRM/RBD/RNP motifs) family protein"/>
    <property type="match status" value="1"/>
</dbReference>
<keyword evidence="1" id="KW-0694">RNA-binding</keyword>
<feature type="compositionally biased region" description="Basic and acidic residues" evidence="2">
    <location>
        <begin position="51"/>
        <end position="60"/>
    </location>
</feature>
<dbReference type="SUPFAM" id="SSF54928">
    <property type="entry name" value="RNA-binding domain, RBD"/>
    <property type="match status" value="1"/>
</dbReference>
<dbReference type="Pfam" id="PF00076">
    <property type="entry name" value="RRM_1"/>
    <property type="match status" value="1"/>
</dbReference>
<gene>
    <name evidence="4" type="ORF">URODEC1_LOCUS47733</name>
</gene>
<dbReference type="AlphaFoldDB" id="A0ABC8ZX08"/>
<dbReference type="SMART" id="SM00360">
    <property type="entry name" value="RRM"/>
    <property type="match status" value="1"/>
</dbReference>
<evidence type="ECO:0000259" key="3">
    <source>
        <dbReference type="PROSITE" id="PS50102"/>
    </source>
</evidence>
<accession>A0ABC8ZX08</accession>
<evidence type="ECO:0000313" key="4">
    <source>
        <dbReference type="EMBL" id="CAL4966345.1"/>
    </source>
</evidence>
<protein>
    <recommendedName>
        <fullName evidence="3">RRM domain-containing protein</fullName>
    </recommendedName>
</protein>
<dbReference type="InterPro" id="IPR000504">
    <property type="entry name" value="RRM_dom"/>
</dbReference>
<keyword evidence="5" id="KW-1185">Reference proteome</keyword>
<dbReference type="PANTHER" id="PTHR48034">
    <property type="entry name" value="TRANSFORMER-2 SEX-DETERMINING PROTEIN-RELATED"/>
    <property type="match status" value="1"/>
</dbReference>
<dbReference type="Proteomes" id="UP001497457">
    <property type="component" value="Chromosome 2b"/>
</dbReference>
<sequence length="306" mass="33371">MADSPRRRYSRSPSPYSRGHPKARSRSRSPARSQSRSPVPDPRTQARSRSRSHEREEEAVNHGNTLYVTGLSSRVTERDIKDYFSKEGRVVGCHVVLEPHTRVSRGFAFVTMDTVEEADRCIKYLNNSEMEGRNITVEKSRRGRPRTPTPGSYLGTEAAFLIMVIGTSVESEGDTAEAMAVVVVTSITAMAMGTAGLHLPCIPTGRAGTTLRTGILETTLPTGTTPRTGTPETTMIAGAGVGTPRLLMEGADQEGIDRFRRIGCRREDTVVAAVRVAAAMTGKRGFAPSMFQWRPPVKMGDHGLLL</sequence>
<evidence type="ECO:0000256" key="1">
    <source>
        <dbReference type="PROSITE-ProRule" id="PRU00176"/>
    </source>
</evidence>
<dbReference type="Gene3D" id="3.30.70.330">
    <property type="match status" value="1"/>
</dbReference>
<dbReference type="InterPro" id="IPR012677">
    <property type="entry name" value="Nucleotide-bd_a/b_plait_sf"/>
</dbReference>
<dbReference type="InterPro" id="IPR035979">
    <property type="entry name" value="RBD_domain_sf"/>
</dbReference>
<dbReference type="CDD" id="cd00590">
    <property type="entry name" value="RRM_SF"/>
    <property type="match status" value="1"/>
</dbReference>
<evidence type="ECO:0000256" key="2">
    <source>
        <dbReference type="SAM" id="MobiDB-lite"/>
    </source>
</evidence>
<dbReference type="EMBL" id="OZ075112">
    <property type="protein sequence ID" value="CAL4966345.1"/>
    <property type="molecule type" value="Genomic_DNA"/>
</dbReference>
<reference evidence="5" key="1">
    <citation type="submission" date="2024-06" db="EMBL/GenBank/DDBJ databases">
        <authorList>
            <person name="Ryan C."/>
        </authorList>
    </citation>
    <scope>NUCLEOTIDE SEQUENCE [LARGE SCALE GENOMIC DNA]</scope>
</reference>
<dbReference type="InterPro" id="IPR050441">
    <property type="entry name" value="RBM"/>
</dbReference>
<dbReference type="PROSITE" id="PS50102">
    <property type="entry name" value="RRM"/>
    <property type="match status" value="1"/>
</dbReference>
<feature type="compositionally biased region" description="Basic residues" evidence="2">
    <location>
        <begin position="19"/>
        <end position="29"/>
    </location>
</feature>
<feature type="region of interest" description="Disordered" evidence="2">
    <location>
        <begin position="1"/>
        <end position="64"/>
    </location>
</feature>
<evidence type="ECO:0000313" key="5">
    <source>
        <dbReference type="Proteomes" id="UP001497457"/>
    </source>
</evidence>
<reference evidence="4 5" key="2">
    <citation type="submission" date="2024-10" db="EMBL/GenBank/DDBJ databases">
        <authorList>
            <person name="Ryan C."/>
        </authorList>
    </citation>
    <scope>NUCLEOTIDE SEQUENCE [LARGE SCALE GENOMIC DNA]</scope>
</reference>
<proteinExistence type="predicted"/>
<dbReference type="GO" id="GO:0003723">
    <property type="term" value="F:RNA binding"/>
    <property type="evidence" value="ECO:0007669"/>
    <property type="project" value="UniProtKB-UniRule"/>
</dbReference>